<proteinExistence type="predicted"/>
<feature type="compositionally biased region" description="Low complexity" evidence="2">
    <location>
        <begin position="184"/>
        <end position="200"/>
    </location>
</feature>
<reference evidence="3" key="1">
    <citation type="journal article" date="2022" name="New Phytol.">
        <title>Evolutionary transition to the ectomycorrhizal habit in the genomes of a hyperdiverse lineage of mushroom-forming fungi.</title>
        <authorList>
            <person name="Looney B."/>
            <person name="Miyauchi S."/>
            <person name="Morin E."/>
            <person name="Drula E."/>
            <person name="Courty P.E."/>
            <person name="Kohler A."/>
            <person name="Kuo A."/>
            <person name="LaButti K."/>
            <person name="Pangilinan J."/>
            <person name="Lipzen A."/>
            <person name="Riley R."/>
            <person name="Andreopoulos W."/>
            <person name="He G."/>
            <person name="Johnson J."/>
            <person name="Nolan M."/>
            <person name="Tritt A."/>
            <person name="Barry K.W."/>
            <person name="Grigoriev I.V."/>
            <person name="Nagy L.G."/>
            <person name="Hibbett D."/>
            <person name="Henrissat B."/>
            <person name="Matheny P.B."/>
            <person name="Labbe J."/>
            <person name="Martin F.M."/>
        </authorList>
    </citation>
    <scope>NUCLEOTIDE SEQUENCE</scope>
    <source>
        <strain evidence="3">BPL690</strain>
    </source>
</reference>
<evidence type="ECO:0000313" key="3">
    <source>
        <dbReference type="EMBL" id="KAI0306417.1"/>
    </source>
</evidence>
<dbReference type="GO" id="GO:0070449">
    <property type="term" value="C:elongin complex"/>
    <property type="evidence" value="ECO:0007669"/>
    <property type="project" value="InterPro"/>
</dbReference>
<comment type="caution">
    <text evidence="3">The sequence shown here is derived from an EMBL/GenBank/DDBJ whole genome shotgun (WGS) entry which is preliminary data.</text>
</comment>
<gene>
    <name evidence="3" type="ORF">B0F90DRAFT_1814320</name>
</gene>
<dbReference type="Pfam" id="PF06881">
    <property type="entry name" value="Elongin_A"/>
    <property type="match status" value="1"/>
</dbReference>
<dbReference type="GO" id="GO:0006368">
    <property type="term" value="P:transcription elongation by RNA polymerase II"/>
    <property type="evidence" value="ECO:0007669"/>
    <property type="project" value="InterPro"/>
</dbReference>
<feature type="compositionally biased region" description="Polar residues" evidence="2">
    <location>
        <begin position="131"/>
        <end position="144"/>
    </location>
</feature>
<keyword evidence="1" id="KW-0175">Coiled coil</keyword>
<accession>A0AAD4QQ89</accession>
<evidence type="ECO:0000313" key="4">
    <source>
        <dbReference type="Proteomes" id="UP001203297"/>
    </source>
</evidence>
<evidence type="ECO:0000256" key="2">
    <source>
        <dbReference type="SAM" id="MobiDB-lite"/>
    </source>
</evidence>
<dbReference type="PANTHER" id="PTHR15141">
    <property type="entry name" value="TRANSCRIPTION ELONGATION FACTOR B POLYPEPTIDE 3"/>
    <property type="match status" value="1"/>
</dbReference>
<dbReference type="InterPro" id="IPR010684">
    <property type="entry name" value="RNA_pol_II_trans_fac_SIII_A"/>
</dbReference>
<feature type="compositionally biased region" description="Low complexity" evidence="2">
    <location>
        <begin position="235"/>
        <end position="248"/>
    </location>
</feature>
<feature type="coiled-coil region" evidence="1">
    <location>
        <begin position="87"/>
        <end position="118"/>
    </location>
</feature>
<protein>
    <submittedName>
        <fullName evidence="3">RNA polymerase II transcription factor SIII subunit A-domain-containing protein</fullName>
    </submittedName>
</protein>
<sequence>MVSVLPPFEEFVSLGDSISYELVRPILESCSADNLRRLEDATPHLRANTDDLWRQQCFREHPTEVVEFSSGSLASPKLWRDVFFDLRARKERRLEEISARMKNQRLEAEERKKQKEIKLTDRVPPMKRTRGWSSAPHQKSLFQKTRSEASKIQRTMFEPSMRPPMPTVQTIRQRVRDAVPPAPSLSLSLSPSPSPSHSTSGTRVIVRPVPNLDPGGHRVLAGSRSPAVAEKKSRSSSPSHNRSLRPSSASQTQTETLALLESSKPPSLTARLVPSSASPTK</sequence>
<feature type="region of interest" description="Disordered" evidence="2">
    <location>
        <begin position="126"/>
        <end position="149"/>
    </location>
</feature>
<feature type="region of interest" description="Disordered" evidence="2">
    <location>
        <begin position="178"/>
        <end position="281"/>
    </location>
</feature>
<evidence type="ECO:0000256" key="1">
    <source>
        <dbReference type="SAM" id="Coils"/>
    </source>
</evidence>
<dbReference type="Proteomes" id="UP001203297">
    <property type="component" value="Unassembled WGS sequence"/>
</dbReference>
<dbReference type="InterPro" id="IPR051870">
    <property type="entry name" value="Elongin-A_domain"/>
</dbReference>
<name>A0AAD4QQ89_9AGAM</name>
<organism evidence="3 4">
    <name type="scientific">Multifurca ochricompacta</name>
    <dbReference type="NCBI Taxonomy" id="376703"/>
    <lineage>
        <taxon>Eukaryota</taxon>
        <taxon>Fungi</taxon>
        <taxon>Dikarya</taxon>
        <taxon>Basidiomycota</taxon>
        <taxon>Agaricomycotina</taxon>
        <taxon>Agaricomycetes</taxon>
        <taxon>Russulales</taxon>
        <taxon>Russulaceae</taxon>
        <taxon>Multifurca</taxon>
    </lineage>
</organism>
<dbReference type="Gene3D" id="6.10.250.3180">
    <property type="match status" value="1"/>
</dbReference>
<keyword evidence="4" id="KW-1185">Reference proteome</keyword>
<dbReference type="AlphaFoldDB" id="A0AAD4QQ89"/>
<dbReference type="EMBL" id="WTXG01000003">
    <property type="protein sequence ID" value="KAI0306417.1"/>
    <property type="molecule type" value="Genomic_DNA"/>
</dbReference>
<dbReference type="PANTHER" id="PTHR15141:SF76">
    <property type="entry name" value="TRANSCRIPTION ELONGATION FACTOR B POLYPEPTIDE 3"/>
    <property type="match status" value="1"/>
</dbReference>